<dbReference type="Proteomes" id="UP001595378">
    <property type="component" value="Unassembled WGS sequence"/>
</dbReference>
<keyword evidence="2" id="KW-1133">Transmembrane helix</keyword>
<name>A0ABV7EKF6_9SPHN</name>
<dbReference type="EMBL" id="JBHRSU010000037">
    <property type="protein sequence ID" value="MFC3102152.1"/>
    <property type="molecule type" value="Genomic_DNA"/>
</dbReference>
<proteinExistence type="predicted"/>
<dbReference type="RefSeq" id="WP_336918228.1">
    <property type="nucleotide sequence ID" value="NZ_JBANRN010000004.1"/>
</dbReference>
<accession>A0ABV7EKF6</accession>
<keyword evidence="2" id="KW-0812">Transmembrane</keyword>
<protein>
    <recommendedName>
        <fullName evidence="5">Energy transducer TonB</fullName>
    </recommendedName>
</protein>
<feature type="compositionally biased region" description="Acidic residues" evidence="1">
    <location>
        <begin position="82"/>
        <end position="92"/>
    </location>
</feature>
<feature type="compositionally biased region" description="Low complexity" evidence="1">
    <location>
        <begin position="159"/>
        <end position="169"/>
    </location>
</feature>
<comment type="caution">
    <text evidence="3">The sequence shown here is derived from an EMBL/GenBank/DDBJ whole genome shotgun (WGS) entry which is preliminary data.</text>
</comment>
<evidence type="ECO:0000313" key="3">
    <source>
        <dbReference type="EMBL" id="MFC3102152.1"/>
    </source>
</evidence>
<evidence type="ECO:0000256" key="2">
    <source>
        <dbReference type="SAM" id="Phobius"/>
    </source>
</evidence>
<evidence type="ECO:0000256" key="1">
    <source>
        <dbReference type="SAM" id="MobiDB-lite"/>
    </source>
</evidence>
<feature type="region of interest" description="Disordered" evidence="1">
    <location>
        <begin position="76"/>
        <end position="178"/>
    </location>
</feature>
<reference evidence="4" key="1">
    <citation type="journal article" date="2019" name="Int. J. Syst. Evol. Microbiol.">
        <title>The Global Catalogue of Microorganisms (GCM) 10K type strain sequencing project: providing services to taxonomists for standard genome sequencing and annotation.</title>
        <authorList>
            <consortium name="The Broad Institute Genomics Platform"/>
            <consortium name="The Broad Institute Genome Sequencing Center for Infectious Disease"/>
            <person name="Wu L."/>
            <person name="Ma J."/>
        </authorList>
    </citation>
    <scope>NUCLEOTIDE SEQUENCE [LARGE SCALE GENOMIC DNA]</scope>
    <source>
        <strain evidence="4">KCTC 52606</strain>
    </source>
</reference>
<sequence>MRAAYAQRLIAIFPRPLHLPARFHDLRQRLGAKGMGLALALLLEAVLLLMLLSLGTGIIGPGSADEAMVSVSFERAEQADAAVEEPESEAEQDTPAPVPLPAIPAEQAAPPLPTALPIPPAETTPAPRPQPAPTPQEERRRPDTPSGSTIGVRLREEASGPAAPARSSANDSAVVGTAPDGSPLYAARWYKEPTDQEMAGYLQTATPGMALIACRTAPGWRVEDCVGLEEYPAGSNMLRAVLAMAWQFQVRPPRRGDDVLVGSWVRIRIDYSTRRRG</sequence>
<keyword evidence="2" id="KW-0472">Membrane</keyword>
<feature type="transmembrane region" description="Helical" evidence="2">
    <location>
        <begin position="37"/>
        <end position="60"/>
    </location>
</feature>
<keyword evidence="4" id="KW-1185">Reference proteome</keyword>
<gene>
    <name evidence="3" type="ORF">ACFODK_14775</name>
</gene>
<organism evidence="3 4">
    <name type="scientific">Alteraurantiacibacter lauratis</name>
    <dbReference type="NCBI Taxonomy" id="2054627"/>
    <lineage>
        <taxon>Bacteria</taxon>
        <taxon>Pseudomonadati</taxon>
        <taxon>Pseudomonadota</taxon>
        <taxon>Alphaproteobacteria</taxon>
        <taxon>Sphingomonadales</taxon>
        <taxon>Erythrobacteraceae</taxon>
        <taxon>Alteraurantiacibacter</taxon>
    </lineage>
</organism>
<evidence type="ECO:0000313" key="4">
    <source>
        <dbReference type="Proteomes" id="UP001595378"/>
    </source>
</evidence>
<feature type="compositionally biased region" description="Pro residues" evidence="1">
    <location>
        <begin position="110"/>
        <end position="134"/>
    </location>
</feature>
<evidence type="ECO:0008006" key="5">
    <source>
        <dbReference type="Google" id="ProtNLM"/>
    </source>
</evidence>